<dbReference type="OrthoDB" id="9781481at2"/>
<dbReference type="InterPro" id="IPR027417">
    <property type="entry name" value="P-loop_NTPase"/>
</dbReference>
<dbReference type="GO" id="GO:0016887">
    <property type="term" value="F:ATP hydrolysis activity"/>
    <property type="evidence" value="ECO:0007669"/>
    <property type="project" value="InterPro"/>
</dbReference>
<dbReference type="Pfam" id="PF07728">
    <property type="entry name" value="AAA_5"/>
    <property type="match status" value="1"/>
</dbReference>
<dbReference type="Proteomes" id="UP000447876">
    <property type="component" value="Unassembled WGS sequence"/>
</dbReference>
<feature type="domain" description="AAA+ ATPase" evidence="1">
    <location>
        <begin position="129"/>
        <end position="499"/>
    </location>
</feature>
<proteinExistence type="predicted"/>
<dbReference type="RefSeq" id="WP_155610662.1">
    <property type="nucleotide sequence ID" value="NZ_WNZW01000002.1"/>
</dbReference>
<dbReference type="Gene3D" id="3.40.50.300">
    <property type="entry name" value="P-loop containing nucleotide triphosphate hydrolases"/>
    <property type="match status" value="1"/>
</dbReference>
<evidence type="ECO:0000313" key="2">
    <source>
        <dbReference type="EMBL" id="MUG45320.1"/>
    </source>
</evidence>
<sequence>MDEQARWRKKEYTDWLRRQKKSNGLPYSENTISSYVSALTTAPSRLDGIKLETANVFEISDSSLYRSMRKMMEQAQNFDEVNVKAGNKAFQYSLAYYEDFLKELESGSISESASQHPSVNIDSGHHGLLDKNIIMHGPPGTGKTYHTVLYAVSIIENKPIDTILAEAEAEGYHPIKERFEAYKANGQIAFTTFHQSYGYEEFIEGIKPKMLSGEENGIETGEVGYEISPGIFKRFCDTALKPIVQDSNHFGIRKEPTIWKVSLGGSKENPVKRDCFNHNRIRIGWDSYGESVNEETDYSQHGGKMILSRFMNEMRKGDIVLILYDEETIDGIGVVTGDYEWLEQMENYKRSRKVNWLVKDIRENILELNGDVVMTLGSVYRLNRITLSDVLSMLQKHENAQLNSVLQQNKNNYVFIIDEINRGNISKIFGELITLIEPAKRLGMPEELVLKLPYSQEPFGVPNNVYLLATMNTADRSIARLDTALRRRFSFAEMMPDPGCLSSLVVNGELLNLSKMLEIMNRRIEALYDREHTIGHAYFLDLNREPTLDKLGHLFEHTIIPLLQEYFYDNYEKIRLVLGDNNKPEKEQFIVVKKINANDLFGNLGEVELEDSVTYKINRAAFGQIASYRKIYDYNGHE</sequence>
<dbReference type="InterPro" id="IPR052934">
    <property type="entry name" value="Methyl-DNA_Rec/Restrict_Enz"/>
</dbReference>
<protein>
    <submittedName>
        <fullName evidence="2">AAA domain-containing protein</fullName>
    </submittedName>
</protein>
<dbReference type="SMART" id="SM00382">
    <property type="entry name" value="AAA"/>
    <property type="match status" value="1"/>
</dbReference>
<evidence type="ECO:0000259" key="1">
    <source>
        <dbReference type="SMART" id="SM00382"/>
    </source>
</evidence>
<evidence type="ECO:0000313" key="3">
    <source>
        <dbReference type="Proteomes" id="UP000447876"/>
    </source>
</evidence>
<reference evidence="2 3" key="1">
    <citation type="submission" date="2019-11" db="EMBL/GenBank/DDBJ databases">
        <title>Draft genome sequences of five Paenibacillus species of dairy origin.</title>
        <authorList>
            <person name="Olajide A.M."/>
            <person name="Chen S."/>
            <person name="Lapointe G."/>
        </authorList>
    </citation>
    <scope>NUCLEOTIDE SEQUENCE [LARGE SCALE GENOMIC DNA]</scope>
    <source>
        <strain evidence="2 3">12CR55</strain>
    </source>
</reference>
<dbReference type="InterPro" id="IPR011704">
    <property type="entry name" value="ATPase_dyneun-rel_AAA"/>
</dbReference>
<dbReference type="PANTHER" id="PTHR37291">
    <property type="entry name" value="5-METHYLCYTOSINE-SPECIFIC RESTRICTION ENZYME B"/>
    <property type="match status" value="1"/>
</dbReference>
<dbReference type="InterPro" id="IPR003593">
    <property type="entry name" value="AAA+_ATPase"/>
</dbReference>
<accession>A0A7X2Z0Q5</accession>
<dbReference type="EMBL" id="WNZW01000002">
    <property type="protein sequence ID" value="MUG45320.1"/>
    <property type="molecule type" value="Genomic_DNA"/>
</dbReference>
<dbReference type="PANTHER" id="PTHR37291:SF1">
    <property type="entry name" value="TYPE IV METHYL-DIRECTED RESTRICTION ENZYME ECOKMCRB SUBUNIT"/>
    <property type="match status" value="1"/>
</dbReference>
<dbReference type="GO" id="GO:0005524">
    <property type="term" value="F:ATP binding"/>
    <property type="evidence" value="ECO:0007669"/>
    <property type="project" value="InterPro"/>
</dbReference>
<comment type="caution">
    <text evidence="2">The sequence shown here is derived from an EMBL/GenBank/DDBJ whole genome shotgun (WGS) entry which is preliminary data.</text>
</comment>
<name>A0A7X2Z0Q5_9BACL</name>
<dbReference type="SUPFAM" id="SSF52540">
    <property type="entry name" value="P-loop containing nucleoside triphosphate hydrolases"/>
    <property type="match status" value="1"/>
</dbReference>
<gene>
    <name evidence="2" type="ORF">GNP95_09950</name>
</gene>
<organism evidence="2 3">
    <name type="scientific">Paenibacillus woosongensis</name>
    <dbReference type="NCBI Taxonomy" id="307580"/>
    <lineage>
        <taxon>Bacteria</taxon>
        <taxon>Bacillati</taxon>
        <taxon>Bacillota</taxon>
        <taxon>Bacilli</taxon>
        <taxon>Bacillales</taxon>
        <taxon>Paenibacillaceae</taxon>
        <taxon>Paenibacillus</taxon>
    </lineage>
</organism>
<dbReference type="AlphaFoldDB" id="A0A7X2Z0Q5"/>